<dbReference type="Proteomes" id="UP001159363">
    <property type="component" value="Chromosome 6"/>
</dbReference>
<proteinExistence type="predicted"/>
<name>A0ABQ9H1R1_9NEOP</name>
<comment type="caution">
    <text evidence="1">The sequence shown here is derived from an EMBL/GenBank/DDBJ whole genome shotgun (WGS) entry which is preliminary data.</text>
</comment>
<evidence type="ECO:0000313" key="2">
    <source>
        <dbReference type="Proteomes" id="UP001159363"/>
    </source>
</evidence>
<dbReference type="EMBL" id="JARBHB010000007">
    <property type="protein sequence ID" value="KAJ8878236.1"/>
    <property type="molecule type" value="Genomic_DNA"/>
</dbReference>
<organism evidence="1 2">
    <name type="scientific">Dryococelus australis</name>
    <dbReference type="NCBI Taxonomy" id="614101"/>
    <lineage>
        <taxon>Eukaryota</taxon>
        <taxon>Metazoa</taxon>
        <taxon>Ecdysozoa</taxon>
        <taxon>Arthropoda</taxon>
        <taxon>Hexapoda</taxon>
        <taxon>Insecta</taxon>
        <taxon>Pterygota</taxon>
        <taxon>Neoptera</taxon>
        <taxon>Polyneoptera</taxon>
        <taxon>Phasmatodea</taxon>
        <taxon>Verophasmatodea</taxon>
        <taxon>Anareolatae</taxon>
        <taxon>Phasmatidae</taxon>
        <taxon>Eurycanthinae</taxon>
        <taxon>Dryococelus</taxon>
    </lineage>
</organism>
<gene>
    <name evidence="1" type="ORF">PR048_018813</name>
</gene>
<keyword evidence="2" id="KW-1185">Reference proteome</keyword>
<accession>A0ABQ9H1R1</accession>
<sequence length="211" mass="22023">MRKLITSQVLGRLVGRQIATLYCDVAAAIQGRPRSLLWDSKENFDSEGGHGSVVVSLLATHLGEPGSIPGGVAPGFPHVGIVPDDAADRRVFSGISRFPSPLNSGVLHTHLVSQDLDVESHTDESTPLSTLTVLRADEGEARLGAAPVCRGKGVGDSRERLITTANSGRGFGAGADCSVKQAVKRARCLAELRTAAAVPRPAPSPSFTAAR</sequence>
<evidence type="ECO:0000313" key="1">
    <source>
        <dbReference type="EMBL" id="KAJ8878236.1"/>
    </source>
</evidence>
<reference evidence="1 2" key="1">
    <citation type="submission" date="2023-02" db="EMBL/GenBank/DDBJ databases">
        <title>LHISI_Scaffold_Assembly.</title>
        <authorList>
            <person name="Stuart O.P."/>
            <person name="Cleave R."/>
            <person name="Magrath M.J.L."/>
            <person name="Mikheyev A.S."/>
        </authorList>
    </citation>
    <scope>NUCLEOTIDE SEQUENCE [LARGE SCALE GENOMIC DNA]</scope>
    <source>
        <strain evidence="1">Daus_M_001</strain>
        <tissue evidence="1">Leg muscle</tissue>
    </source>
</reference>
<protein>
    <submittedName>
        <fullName evidence="1">Uncharacterized protein</fullName>
    </submittedName>
</protein>